<comment type="caution">
    <text evidence="2">The sequence shown here is derived from an EMBL/GenBank/DDBJ whole genome shotgun (WGS) entry which is preliminary data.</text>
</comment>
<dbReference type="SUPFAM" id="SSF52540">
    <property type="entry name" value="P-loop containing nucleoside triphosphate hydrolases"/>
    <property type="match status" value="1"/>
</dbReference>
<dbReference type="Pfam" id="PF01637">
    <property type="entry name" value="ATPase_2"/>
    <property type="match status" value="1"/>
</dbReference>
<organism evidence="2">
    <name type="scientific">Thermofilum pendens</name>
    <dbReference type="NCBI Taxonomy" id="2269"/>
    <lineage>
        <taxon>Archaea</taxon>
        <taxon>Thermoproteota</taxon>
        <taxon>Thermoprotei</taxon>
        <taxon>Thermofilales</taxon>
        <taxon>Thermofilaceae</taxon>
        <taxon>Thermofilum</taxon>
    </lineage>
</organism>
<dbReference type="InterPro" id="IPR011579">
    <property type="entry name" value="ATPase_dom"/>
</dbReference>
<gene>
    <name evidence="2" type="ORF">ENV88_02075</name>
</gene>
<evidence type="ECO:0000313" key="2">
    <source>
        <dbReference type="EMBL" id="HGB24833.1"/>
    </source>
</evidence>
<dbReference type="Gene3D" id="3.40.50.300">
    <property type="entry name" value="P-loop containing nucleotide triphosphate hydrolases"/>
    <property type="match status" value="1"/>
</dbReference>
<dbReference type="EMBL" id="DTIB01000046">
    <property type="protein sequence ID" value="HGB24833.1"/>
    <property type="molecule type" value="Genomic_DNA"/>
</dbReference>
<sequence>MKRVRLPFLPGLEVEFADRGRGVQQVLRWAERGTRFPVVVFGPEGCGKTAWLKQAVELLRERGFEVFYLNPLERVVRAEVSVPSVGEAFLDLAQRALAEEAAGRVAWAVFDFVRDLLRARRSKVAVVADDAFQAIGLEKAAAYVKGLLSMIEHPAYSYESIVVLVATSEGLSRREVGRHLWATLMPMWNMGREGFQQLYEQLPSPKPGFEEAWGLTGGNPRMLSMLYEAGWDVEAVVARLAKAKQLTAGFARRWRRQLEEAVEDPDSLWGASTPEELVGALEARNLIVYDMYDRDPRLWVDEPPPERDPELGVGRRVAWQTPLHREAVRRALEESGS</sequence>
<name>A0A7C3SKN3_THEPE</name>
<reference evidence="2" key="1">
    <citation type="journal article" date="2020" name="mSystems">
        <title>Genome- and Community-Level Interaction Insights into Carbon Utilization and Element Cycling Functions of Hydrothermarchaeota in Hydrothermal Sediment.</title>
        <authorList>
            <person name="Zhou Z."/>
            <person name="Liu Y."/>
            <person name="Xu W."/>
            <person name="Pan J."/>
            <person name="Luo Z.H."/>
            <person name="Li M."/>
        </authorList>
    </citation>
    <scope>NUCLEOTIDE SEQUENCE [LARGE SCALE GENOMIC DNA]</scope>
    <source>
        <strain evidence="2">SpSt-8</strain>
    </source>
</reference>
<evidence type="ECO:0000259" key="1">
    <source>
        <dbReference type="Pfam" id="PF01637"/>
    </source>
</evidence>
<proteinExistence type="predicted"/>
<protein>
    <submittedName>
        <fullName evidence="2">AAA family ATPase</fullName>
    </submittedName>
</protein>
<accession>A0A7C3SKN3</accession>
<dbReference type="AlphaFoldDB" id="A0A7C3SKN3"/>
<dbReference type="InterPro" id="IPR027417">
    <property type="entry name" value="P-loop_NTPase"/>
</dbReference>
<feature type="domain" description="ATPase" evidence="1">
    <location>
        <begin position="16"/>
        <end position="226"/>
    </location>
</feature>
<dbReference type="GO" id="GO:0005524">
    <property type="term" value="F:ATP binding"/>
    <property type="evidence" value="ECO:0007669"/>
    <property type="project" value="InterPro"/>
</dbReference>